<keyword evidence="2" id="KW-1185">Reference proteome</keyword>
<reference evidence="2" key="1">
    <citation type="journal article" date="2023" name="Nat. Plants">
        <title>Single-cell RNA sequencing provides a high-resolution roadmap for understanding the multicellular compartmentation of specialized metabolism.</title>
        <authorList>
            <person name="Sun S."/>
            <person name="Shen X."/>
            <person name="Li Y."/>
            <person name="Li Y."/>
            <person name="Wang S."/>
            <person name="Li R."/>
            <person name="Zhang H."/>
            <person name="Shen G."/>
            <person name="Guo B."/>
            <person name="Wei J."/>
            <person name="Xu J."/>
            <person name="St-Pierre B."/>
            <person name="Chen S."/>
            <person name="Sun C."/>
        </authorList>
    </citation>
    <scope>NUCLEOTIDE SEQUENCE [LARGE SCALE GENOMIC DNA]</scope>
</reference>
<evidence type="ECO:0000313" key="2">
    <source>
        <dbReference type="Proteomes" id="UP001060085"/>
    </source>
</evidence>
<dbReference type="Proteomes" id="UP001060085">
    <property type="component" value="Linkage Group LG02"/>
</dbReference>
<protein>
    <submittedName>
        <fullName evidence="1">Uncharacterized protein</fullName>
    </submittedName>
</protein>
<name>A0ACC0BTU7_CATRO</name>
<sequence>MKNCEETNIVSIVDTDEVNCDVLNPLSFKDVVLMLSESVEEYFTDMNISFNMAINHERQQSCGNNQTLKQDIVSKKRIGSARWKQGLFVLDDFPSSLSSPISPLSPITLQNDEQKCEYQAEFDAKERKEEKGRKWEEDVGEKIQSLEFKT</sequence>
<evidence type="ECO:0000313" key="1">
    <source>
        <dbReference type="EMBL" id="KAI5675958.1"/>
    </source>
</evidence>
<organism evidence="1 2">
    <name type="scientific">Catharanthus roseus</name>
    <name type="common">Madagascar periwinkle</name>
    <name type="synonym">Vinca rosea</name>
    <dbReference type="NCBI Taxonomy" id="4058"/>
    <lineage>
        <taxon>Eukaryota</taxon>
        <taxon>Viridiplantae</taxon>
        <taxon>Streptophyta</taxon>
        <taxon>Embryophyta</taxon>
        <taxon>Tracheophyta</taxon>
        <taxon>Spermatophyta</taxon>
        <taxon>Magnoliopsida</taxon>
        <taxon>eudicotyledons</taxon>
        <taxon>Gunneridae</taxon>
        <taxon>Pentapetalae</taxon>
        <taxon>asterids</taxon>
        <taxon>lamiids</taxon>
        <taxon>Gentianales</taxon>
        <taxon>Apocynaceae</taxon>
        <taxon>Rauvolfioideae</taxon>
        <taxon>Vinceae</taxon>
        <taxon>Catharanthinae</taxon>
        <taxon>Catharanthus</taxon>
    </lineage>
</organism>
<comment type="caution">
    <text evidence="1">The sequence shown here is derived from an EMBL/GenBank/DDBJ whole genome shotgun (WGS) entry which is preliminary data.</text>
</comment>
<accession>A0ACC0BTU7</accession>
<gene>
    <name evidence="1" type="ORF">M9H77_06908</name>
</gene>
<proteinExistence type="predicted"/>
<dbReference type="EMBL" id="CM044702">
    <property type="protein sequence ID" value="KAI5675958.1"/>
    <property type="molecule type" value="Genomic_DNA"/>
</dbReference>